<evidence type="ECO:0000256" key="1">
    <source>
        <dbReference type="SAM" id="MobiDB-lite"/>
    </source>
</evidence>
<feature type="region of interest" description="Disordered" evidence="1">
    <location>
        <begin position="40"/>
        <end position="66"/>
    </location>
</feature>
<protein>
    <submittedName>
        <fullName evidence="2">Uncharacterized protein</fullName>
    </submittedName>
</protein>
<dbReference type="RefSeq" id="WP_386820307.1">
    <property type="nucleotide sequence ID" value="NZ_JBHUIT010000017.1"/>
</dbReference>
<name>A0ABW5D9A1_9BACT</name>
<proteinExistence type="predicted"/>
<evidence type="ECO:0000313" key="3">
    <source>
        <dbReference type="Proteomes" id="UP001597375"/>
    </source>
</evidence>
<reference evidence="3" key="1">
    <citation type="journal article" date="2019" name="Int. J. Syst. Evol. Microbiol.">
        <title>The Global Catalogue of Microorganisms (GCM) 10K type strain sequencing project: providing services to taxonomists for standard genome sequencing and annotation.</title>
        <authorList>
            <consortium name="The Broad Institute Genomics Platform"/>
            <consortium name="The Broad Institute Genome Sequencing Center for Infectious Disease"/>
            <person name="Wu L."/>
            <person name="Ma J."/>
        </authorList>
    </citation>
    <scope>NUCLEOTIDE SEQUENCE [LARGE SCALE GENOMIC DNA]</scope>
    <source>
        <strain evidence="3">CGMCC 4.7106</strain>
    </source>
</reference>
<feature type="region of interest" description="Disordered" evidence="1">
    <location>
        <begin position="431"/>
        <end position="455"/>
    </location>
</feature>
<gene>
    <name evidence="2" type="ORF">ACFSSA_10045</name>
</gene>
<feature type="compositionally biased region" description="Basic and acidic residues" evidence="1">
    <location>
        <begin position="40"/>
        <end position="51"/>
    </location>
</feature>
<sequence>MKTNYLIPGVALAIGLGIGFGVGKKGGASSAESVVDGLEMRTRSSMDRASSERSSSSGRDSKVRSVEEIYRKPGQSNRVQALLDYYANLSPDEFSLEAEKLDNMPFNERILASVLLFGKWAEVDPTAAMAFTDTMGMAGAFARPTVLQGWASTDPVNAAKYYTDNPGQFAMMNMMGGGRGGQDPGSIIASEWAKQDPKAAMEWAAALGTKSGEAMTSVVSEVAKTDPKKAAEMAGAMDEKSRGDAYEAIAKQWGTQNFSEALAWANSLPEDQRGLALASAIEGLAQSSPELAAQEIGKLSDKDAQRNAIPTVAKNYARQDVQGSMDWLKSIDNEQAVRDTMREVMPIWTASDSTAALAFVKSQSSPDLKDSAAQSYIFSNSTANPADLIEVASLITDERDQSRATSVVAARWMQTDKAAATDFINSNSSISPEMKQRLISGQSMWGGDRGRGRGR</sequence>
<evidence type="ECO:0000313" key="2">
    <source>
        <dbReference type="EMBL" id="MFD2257019.1"/>
    </source>
</evidence>
<keyword evidence="3" id="KW-1185">Reference proteome</keyword>
<organism evidence="2 3">
    <name type="scientific">Luteolibacter algae</name>
    <dbReference type="NCBI Taxonomy" id="454151"/>
    <lineage>
        <taxon>Bacteria</taxon>
        <taxon>Pseudomonadati</taxon>
        <taxon>Verrucomicrobiota</taxon>
        <taxon>Verrucomicrobiia</taxon>
        <taxon>Verrucomicrobiales</taxon>
        <taxon>Verrucomicrobiaceae</taxon>
        <taxon>Luteolibacter</taxon>
    </lineage>
</organism>
<dbReference type="EMBL" id="JBHUIT010000017">
    <property type="protein sequence ID" value="MFD2257019.1"/>
    <property type="molecule type" value="Genomic_DNA"/>
</dbReference>
<comment type="caution">
    <text evidence="2">The sequence shown here is derived from an EMBL/GenBank/DDBJ whole genome shotgun (WGS) entry which is preliminary data.</text>
</comment>
<accession>A0ABW5D9A1</accession>
<dbReference type="Proteomes" id="UP001597375">
    <property type="component" value="Unassembled WGS sequence"/>
</dbReference>